<dbReference type="EMBL" id="PJMU01000002">
    <property type="protein sequence ID" value="PKV67416.1"/>
    <property type="molecule type" value="Genomic_DNA"/>
</dbReference>
<dbReference type="Proteomes" id="UP000233782">
    <property type="component" value="Unassembled WGS sequence"/>
</dbReference>
<accession>A0A2N3UDG3</accession>
<dbReference type="GO" id="GO:0004180">
    <property type="term" value="F:carboxypeptidase activity"/>
    <property type="evidence" value="ECO:0007669"/>
    <property type="project" value="UniProtKB-KW"/>
</dbReference>
<reference evidence="2 3" key="1">
    <citation type="submission" date="2017-12" db="EMBL/GenBank/DDBJ databases">
        <title>Genomic Encyclopedia of Type Strains, Phase III (KMG-III): the genomes of soil and plant-associated and newly described type strains.</title>
        <authorList>
            <person name="Whitman W."/>
        </authorList>
    </citation>
    <scope>NUCLEOTIDE SEQUENCE [LARGE SCALE GENOMIC DNA]</scope>
    <source>
        <strain evidence="2 3">LP43</strain>
    </source>
</reference>
<feature type="chain" id="PRO_5014943703" evidence="1">
    <location>
        <begin position="24"/>
        <end position="806"/>
    </location>
</feature>
<keyword evidence="2" id="KW-0121">Carboxypeptidase</keyword>
<dbReference type="Pfam" id="PF13715">
    <property type="entry name" value="CarbopepD_reg_2"/>
    <property type="match status" value="1"/>
</dbReference>
<evidence type="ECO:0000313" key="2">
    <source>
        <dbReference type="EMBL" id="PKV67416.1"/>
    </source>
</evidence>
<dbReference type="SUPFAM" id="SSF49464">
    <property type="entry name" value="Carboxypeptidase regulatory domain-like"/>
    <property type="match status" value="1"/>
</dbReference>
<gene>
    <name evidence="2" type="ORF">BD749_2560</name>
</gene>
<sequence>MPLSLLRLLLYVCLCLQVSFAHAQVYQVQGTVRDANTRERLPFVSIVVNNGETGTTSNLNGQYQLRHNRPITSLRFSYVGYTPQTIPVDSVAQLNIALRPSAAQLREVVIRSGINPAHRIIQLANQNRDRHRLDNIPAYTYRTYNKFILTANAPDDLDLSDTLRLAEQDSSFLQMRSLLARQHLFLMESITDYAQLGQNLSKETILATRVSGLQQPGFGVVAAEAREFSVYDDMPVFFGKRYLSPLSNGSIRRYDFVLQETAVVGADTVFIISYAPQPGKNFNGLKGLLYINSDGWAVQNVVAESHADDKRGLKLQQQFVKVGGRQWFPSELDVEITVQQIYMRGHQPYGHIRTYITNVNLDPPLRRSDFGVIALEQRPDAWRPQDELWQQHRPDSLSTKEQTTYQRLDSVGRAQKLDRTIRTMEYLMAKQLPIGPISLDLNRLFKVSRFEGMRLGIGAHTNNLLSERFTVGGYWGYGLRDKEHKYGADAAVKLHKPTELTLSAAYAEDVEEPGGRRLPFRESGLLRDLRPVLLPHLDYTTQRSASLSGRMLRYVQWQTGIRQEQRRPTLPFFTPEPGIGMPAFNLAEVTTSLRFAYGEQYMQLFNRMMPLPNRYPVLWLQYSRGIDGLESDGYTYNKFDLRAEGAIRQRSLGETRFVMAGGLVQGDAPFVSLYNGYGSYSSNYKVYAGEGFETMRPYEFFSDRYAALFLRQDLGKRLLNTKLFKPDLVLVQNMGIGDLRQPIPDIAPVEYPNMRKGFFESGLMLNNVISSAFSGVGVGAFYRYGPYALPREKDNLRIKLTATLAF</sequence>
<evidence type="ECO:0000256" key="1">
    <source>
        <dbReference type="SAM" id="SignalP"/>
    </source>
</evidence>
<feature type="signal peptide" evidence="1">
    <location>
        <begin position="1"/>
        <end position="23"/>
    </location>
</feature>
<proteinExistence type="predicted"/>
<organism evidence="2 3">
    <name type="scientific">Pontibacter ramchanderi</name>
    <dbReference type="NCBI Taxonomy" id="1179743"/>
    <lineage>
        <taxon>Bacteria</taxon>
        <taxon>Pseudomonadati</taxon>
        <taxon>Bacteroidota</taxon>
        <taxon>Cytophagia</taxon>
        <taxon>Cytophagales</taxon>
        <taxon>Hymenobacteraceae</taxon>
        <taxon>Pontibacter</taxon>
    </lineage>
</organism>
<evidence type="ECO:0000313" key="3">
    <source>
        <dbReference type="Proteomes" id="UP000233782"/>
    </source>
</evidence>
<protein>
    <submittedName>
        <fullName evidence="2">Carboxypeptidase-like protein</fullName>
    </submittedName>
</protein>
<dbReference type="InterPro" id="IPR008969">
    <property type="entry name" value="CarboxyPept-like_regulatory"/>
</dbReference>
<keyword evidence="2" id="KW-0378">Hydrolase</keyword>
<dbReference type="InterPro" id="IPR043741">
    <property type="entry name" value="DUF5686"/>
</dbReference>
<name>A0A2N3UDG3_9BACT</name>
<keyword evidence="2" id="KW-0645">Protease</keyword>
<keyword evidence="3" id="KW-1185">Reference proteome</keyword>
<dbReference type="AlphaFoldDB" id="A0A2N3UDG3"/>
<dbReference type="Gene3D" id="2.60.40.1120">
    <property type="entry name" value="Carboxypeptidase-like, regulatory domain"/>
    <property type="match status" value="1"/>
</dbReference>
<dbReference type="OrthoDB" id="983143at2"/>
<dbReference type="RefSeq" id="WP_101444645.1">
    <property type="nucleotide sequence ID" value="NZ_PJMU01000002.1"/>
</dbReference>
<dbReference type="Pfam" id="PF18939">
    <property type="entry name" value="DUF5686"/>
    <property type="match status" value="1"/>
</dbReference>
<comment type="caution">
    <text evidence="2">The sequence shown here is derived from an EMBL/GenBank/DDBJ whole genome shotgun (WGS) entry which is preliminary data.</text>
</comment>
<keyword evidence="1" id="KW-0732">Signal</keyword>